<organism evidence="1 2">
    <name type="scientific">Friedmanniomyces endolithicus</name>
    <dbReference type="NCBI Taxonomy" id="329885"/>
    <lineage>
        <taxon>Eukaryota</taxon>
        <taxon>Fungi</taxon>
        <taxon>Dikarya</taxon>
        <taxon>Ascomycota</taxon>
        <taxon>Pezizomycotina</taxon>
        <taxon>Dothideomycetes</taxon>
        <taxon>Dothideomycetidae</taxon>
        <taxon>Mycosphaerellales</taxon>
        <taxon>Teratosphaeriaceae</taxon>
        <taxon>Friedmanniomyces</taxon>
    </lineage>
</organism>
<dbReference type="Pfam" id="PF00106">
    <property type="entry name" value="adh_short"/>
    <property type="match status" value="1"/>
</dbReference>
<dbReference type="InterPro" id="IPR002347">
    <property type="entry name" value="SDR_fam"/>
</dbReference>
<gene>
    <name evidence="1" type="ORF">LTR91_007747</name>
</gene>
<dbReference type="Gene3D" id="3.40.50.720">
    <property type="entry name" value="NAD(P)-binding Rossmann-like Domain"/>
    <property type="match status" value="1"/>
</dbReference>
<dbReference type="GO" id="GO:0016616">
    <property type="term" value="F:oxidoreductase activity, acting on the CH-OH group of donors, NAD or NADP as acceptor"/>
    <property type="evidence" value="ECO:0007669"/>
    <property type="project" value="TreeGrafter"/>
</dbReference>
<dbReference type="InterPro" id="IPR052184">
    <property type="entry name" value="SDR_enzymes"/>
</dbReference>
<sequence>MPSYVVTGANRGLGYAFITHLAFLPNTTVIALARNASATHSRLAADNIHNVHVFAADITDPAALRAAAAEVSQLTGGKLDVLINNAGLVSTRSAWTTVLDDSPEGLEEDLMSSFRVNVVGVAHTINAFLPLIRKGELKKVVTLSTGMADGEFVNSFGLPIAAPYSISKAAVNMLVVKYNAALGKSEGILFLALSPGLVDTSEGAPMSEQDMAGAQAMGYDYNRSSTDGALADYLHLRRSVFGNYAPHFTGPITPEDSVKMQMDVINKATVETSGGAFVSHFGNKQWL</sequence>
<dbReference type="InterPro" id="IPR036291">
    <property type="entry name" value="NAD(P)-bd_dom_sf"/>
</dbReference>
<accession>A0AAN6KP25</accession>
<dbReference type="EMBL" id="JAUJLE010000057">
    <property type="protein sequence ID" value="KAK0993976.1"/>
    <property type="molecule type" value="Genomic_DNA"/>
</dbReference>
<proteinExistence type="predicted"/>
<reference evidence="1" key="1">
    <citation type="submission" date="2023-06" db="EMBL/GenBank/DDBJ databases">
        <title>Black Yeasts Isolated from many extreme environments.</title>
        <authorList>
            <person name="Coleine C."/>
            <person name="Stajich J.E."/>
            <person name="Selbmann L."/>
        </authorList>
    </citation>
    <scope>NUCLEOTIDE SEQUENCE</scope>
    <source>
        <strain evidence="1">CCFEE 5200</strain>
    </source>
</reference>
<dbReference type="SUPFAM" id="SSF51735">
    <property type="entry name" value="NAD(P)-binding Rossmann-fold domains"/>
    <property type="match status" value="1"/>
</dbReference>
<dbReference type="PANTHER" id="PTHR45458:SF3">
    <property type="entry name" value="CHAIN DEHYDROGENASE (ATSC), PUTATIVE-RELATED"/>
    <property type="match status" value="1"/>
</dbReference>
<protein>
    <recommendedName>
        <fullName evidence="3">NAD(P)-binding protein</fullName>
    </recommendedName>
</protein>
<evidence type="ECO:0000313" key="2">
    <source>
        <dbReference type="Proteomes" id="UP001175353"/>
    </source>
</evidence>
<keyword evidence="2" id="KW-1185">Reference proteome</keyword>
<dbReference type="PRINTS" id="PR00081">
    <property type="entry name" value="GDHRDH"/>
</dbReference>
<dbReference type="AlphaFoldDB" id="A0AAN6KP25"/>
<comment type="caution">
    <text evidence="1">The sequence shown here is derived from an EMBL/GenBank/DDBJ whole genome shotgun (WGS) entry which is preliminary data.</text>
</comment>
<name>A0AAN6KP25_9PEZI</name>
<dbReference type="PANTHER" id="PTHR45458">
    <property type="entry name" value="SHORT-CHAIN DEHYDROGENASE/REDUCTASE SDR"/>
    <property type="match status" value="1"/>
</dbReference>
<evidence type="ECO:0000313" key="1">
    <source>
        <dbReference type="EMBL" id="KAK0993976.1"/>
    </source>
</evidence>
<evidence type="ECO:0008006" key="3">
    <source>
        <dbReference type="Google" id="ProtNLM"/>
    </source>
</evidence>
<dbReference type="Proteomes" id="UP001175353">
    <property type="component" value="Unassembled WGS sequence"/>
</dbReference>